<organism evidence="2 3">
    <name type="scientific">Klebsiella oxytoca</name>
    <dbReference type="NCBI Taxonomy" id="571"/>
    <lineage>
        <taxon>Bacteria</taxon>
        <taxon>Pseudomonadati</taxon>
        <taxon>Pseudomonadota</taxon>
        <taxon>Gammaproteobacteria</taxon>
        <taxon>Enterobacterales</taxon>
        <taxon>Enterobacteriaceae</taxon>
        <taxon>Klebsiella/Raoultella group</taxon>
        <taxon>Klebsiella</taxon>
    </lineage>
</organism>
<dbReference type="Proteomes" id="UP000427108">
    <property type="component" value="Chromosome"/>
</dbReference>
<dbReference type="SUPFAM" id="SSF55729">
    <property type="entry name" value="Acyl-CoA N-acyltransferases (Nat)"/>
    <property type="match status" value="1"/>
</dbReference>
<dbReference type="PROSITE" id="PS51186">
    <property type="entry name" value="GNAT"/>
    <property type="match status" value="1"/>
</dbReference>
<dbReference type="InterPro" id="IPR000182">
    <property type="entry name" value="GNAT_dom"/>
</dbReference>
<dbReference type="GO" id="GO:0016747">
    <property type="term" value="F:acyltransferase activity, transferring groups other than amino-acyl groups"/>
    <property type="evidence" value="ECO:0007669"/>
    <property type="project" value="InterPro"/>
</dbReference>
<keyword evidence="2" id="KW-0808">Transferase</keyword>
<evidence type="ECO:0000313" key="2">
    <source>
        <dbReference type="EMBL" id="QGN38084.1"/>
    </source>
</evidence>
<dbReference type="RefSeq" id="WP_154680503.1">
    <property type="nucleotide sequence ID" value="NZ_CP046115.1"/>
</dbReference>
<dbReference type="InterPro" id="IPR016181">
    <property type="entry name" value="Acyl_CoA_acyltransferase"/>
</dbReference>
<gene>
    <name evidence="2" type="ORF">GJ746_12575</name>
</gene>
<name>A0A6B8MV69_KLEOX</name>
<dbReference type="OrthoDB" id="9800193at2"/>
<evidence type="ECO:0000259" key="1">
    <source>
        <dbReference type="PROSITE" id="PS51186"/>
    </source>
</evidence>
<dbReference type="EMBL" id="CP046115">
    <property type="protein sequence ID" value="QGN38084.1"/>
    <property type="molecule type" value="Genomic_DNA"/>
</dbReference>
<accession>A0A6B8MV69</accession>
<evidence type="ECO:0000313" key="3">
    <source>
        <dbReference type="Proteomes" id="UP000427108"/>
    </source>
</evidence>
<sequence>MHIRKGLNTDLARLEYCDFSFTVSHILSGPFINNDLQIEALDSSYIKSYALDIQTLENHCLNPDAIFLIAETEDAQIAGFITASLSWNKFISVDYIAIESSKRRTGAANKLMAAAHIWARSMNAAGLKLETQNVNVPACLFYRNYGFTLGGYDRYLYNALAEKDEIALFWYYMLT</sequence>
<dbReference type="PRINTS" id="PR01754">
    <property type="entry name" value="SACTRNSFRASE"/>
</dbReference>
<protein>
    <submittedName>
        <fullName evidence="2">GNAT family N-acetyltransferase</fullName>
    </submittedName>
</protein>
<feature type="domain" description="N-acetyltransferase" evidence="1">
    <location>
        <begin position="24"/>
        <end position="175"/>
    </location>
</feature>
<reference evidence="2 3" key="1">
    <citation type="submission" date="2019-11" db="EMBL/GenBank/DDBJ databases">
        <title>Isolation and Application of One Kind of P-Hydroxybenzoic Acid Degrading Bacterium in Mitigating Cropping Obstacle of Cucumber.</title>
        <authorList>
            <person name="Wu F."/>
            <person name="An Y."/>
        </authorList>
    </citation>
    <scope>NUCLEOTIDE SEQUENCE [LARGE SCALE GENOMIC DNA]</scope>
    <source>
        <strain evidence="2 3">P620</strain>
    </source>
</reference>
<dbReference type="Gene3D" id="3.40.630.30">
    <property type="match status" value="1"/>
</dbReference>
<dbReference type="Pfam" id="PF00583">
    <property type="entry name" value="Acetyltransf_1"/>
    <property type="match status" value="1"/>
</dbReference>
<dbReference type="CDD" id="cd04301">
    <property type="entry name" value="NAT_SF"/>
    <property type="match status" value="1"/>
</dbReference>
<dbReference type="AlphaFoldDB" id="A0A6B8MV69"/>
<dbReference type="InterPro" id="IPR008125">
    <property type="entry name" value="Streptothricin_AcTrfase"/>
</dbReference>
<proteinExistence type="predicted"/>